<dbReference type="GO" id="GO:0046872">
    <property type="term" value="F:metal ion binding"/>
    <property type="evidence" value="ECO:0007669"/>
    <property type="project" value="UniProtKB-KW"/>
</dbReference>
<dbReference type="GO" id="GO:0004540">
    <property type="term" value="F:RNA nuclease activity"/>
    <property type="evidence" value="ECO:0007669"/>
    <property type="project" value="InterPro"/>
</dbReference>
<dbReference type="PANTHER" id="PTHR30001">
    <property type="entry name" value="RIBONUCLEASE"/>
    <property type="match status" value="1"/>
</dbReference>
<dbReference type="CDD" id="cd04453">
    <property type="entry name" value="S1_RNase_E"/>
    <property type="match status" value="1"/>
</dbReference>
<dbReference type="InterPro" id="IPR003029">
    <property type="entry name" value="S1_domain"/>
</dbReference>
<evidence type="ECO:0000256" key="2">
    <source>
        <dbReference type="ARBA" id="ARBA00022723"/>
    </source>
</evidence>
<keyword evidence="2" id="KW-0479">Metal-binding</keyword>
<dbReference type="Proteomes" id="UP000295325">
    <property type="component" value="Unassembled WGS sequence"/>
</dbReference>
<dbReference type="NCBIfam" id="TIGR00757">
    <property type="entry name" value="RNaseEG"/>
    <property type="match status" value="1"/>
</dbReference>
<dbReference type="InterPro" id="IPR012340">
    <property type="entry name" value="NA-bd_OB-fold"/>
</dbReference>
<dbReference type="InterPro" id="IPR004659">
    <property type="entry name" value="RNase_E/G"/>
</dbReference>
<accession>A0A4R7KPZ0</accession>
<sequence length="508" mass="58507">MSTSQGSDLMKELYIDRGITQCRAGLYEDGRLIDLHIENSDIGNLAGNIYIGRIENVVTGLNAAFVNIGTGKNALLHFEDTAGTSDLKRGQDIIVQVIREGAGDKGPRVTGRIRIPGKYIVLLPGSRYTGISRKISDEGLRSRLKNLSKNFAEEGFGLIIRSEASNARDEDIIKEYEYLKLLWQDIVNKCRYIKPPVLLFNSRRFIDYIFREFVKQDIEYIYVNNDEDLTHLKVMIKNFYPASCIKVKYDMYNFSRFDKLERDIEALFNKRINLPSGGYLLIDRTEAFTSIDVNTGSSIANSEDKDIIFNTNIEACSAIRKAVVLLNLSGIILIDFIDMRISEEREQILLFLKEQFKSDRISSRIYGFTSLGLVEMARSRKGKRTSELVYFDEGKDIYSSAFALKSIENTCARLSRQYNKNKFRLHVSSYLFDELGATYKDFQKLMLERYGVFLEFIKADFIENYRFRDYDEEDYAKVELNNKTIMGKVIKYEENNEGVVSIDIKIHD</sequence>
<dbReference type="InterPro" id="IPR019307">
    <property type="entry name" value="RNA-bd_AU-1/RNase_E/G"/>
</dbReference>
<dbReference type="GO" id="GO:0005737">
    <property type="term" value="C:cytoplasm"/>
    <property type="evidence" value="ECO:0007669"/>
    <property type="project" value="TreeGrafter"/>
</dbReference>
<dbReference type="EMBL" id="SOAZ01000008">
    <property type="protein sequence ID" value="TDT61209.1"/>
    <property type="molecule type" value="Genomic_DNA"/>
</dbReference>
<dbReference type="Gene3D" id="2.40.50.140">
    <property type="entry name" value="Nucleic acid-binding proteins"/>
    <property type="match status" value="1"/>
</dbReference>
<evidence type="ECO:0000313" key="8">
    <source>
        <dbReference type="Proteomes" id="UP000295325"/>
    </source>
</evidence>
<dbReference type="PROSITE" id="PS50126">
    <property type="entry name" value="S1"/>
    <property type="match status" value="1"/>
</dbReference>
<dbReference type="Pfam" id="PF10150">
    <property type="entry name" value="RNase_E_G"/>
    <property type="match status" value="1"/>
</dbReference>
<protein>
    <submittedName>
        <fullName evidence="7">Ribonuclease G</fullName>
    </submittedName>
</protein>
<organism evidence="7 8">
    <name type="scientific">Fonticella tunisiensis</name>
    <dbReference type="NCBI Taxonomy" id="1096341"/>
    <lineage>
        <taxon>Bacteria</taxon>
        <taxon>Bacillati</taxon>
        <taxon>Bacillota</taxon>
        <taxon>Clostridia</taxon>
        <taxon>Eubacteriales</taxon>
        <taxon>Clostridiaceae</taxon>
        <taxon>Fonticella</taxon>
    </lineage>
</organism>
<keyword evidence="3" id="KW-0378">Hydrolase</keyword>
<gene>
    <name evidence="7" type="ORF">EDD71_108111</name>
</gene>
<keyword evidence="8" id="KW-1185">Reference proteome</keyword>
<dbReference type="AlphaFoldDB" id="A0A4R7KPZ0"/>
<keyword evidence="5" id="KW-0694">RNA-binding</keyword>
<evidence type="ECO:0000256" key="5">
    <source>
        <dbReference type="ARBA" id="ARBA00022884"/>
    </source>
</evidence>
<dbReference type="PANTHER" id="PTHR30001:SF0">
    <property type="entry name" value="RIBONUCLEASE G"/>
    <property type="match status" value="1"/>
</dbReference>
<evidence type="ECO:0000256" key="1">
    <source>
        <dbReference type="ARBA" id="ARBA00001946"/>
    </source>
</evidence>
<proteinExistence type="predicted"/>
<dbReference type="SMART" id="SM00316">
    <property type="entry name" value="S1"/>
    <property type="match status" value="1"/>
</dbReference>
<evidence type="ECO:0000256" key="3">
    <source>
        <dbReference type="ARBA" id="ARBA00022801"/>
    </source>
</evidence>
<feature type="domain" description="S1 motif" evidence="6">
    <location>
        <begin position="47"/>
        <end position="118"/>
    </location>
</feature>
<evidence type="ECO:0000313" key="7">
    <source>
        <dbReference type="EMBL" id="TDT61209.1"/>
    </source>
</evidence>
<comment type="caution">
    <text evidence="7">The sequence shown here is derived from an EMBL/GenBank/DDBJ whole genome shotgun (WGS) entry which is preliminary data.</text>
</comment>
<evidence type="ECO:0000256" key="4">
    <source>
        <dbReference type="ARBA" id="ARBA00022842"/>
    </source>
</evidence>
<evidence type="ECO:0000259" key="6">
    <source>
        <dbReference type="PROSITE" id="PS50126"/>
    </source>
</evidence>
<dbReference type="GO" id="GO:0016787">
    <property type="term" value="F:hydrolase activity"/>
    <property type="evidence" value="ECO:0007669"/>
    <property type="project" value="UniProtKB-KW"/>
</dbReference>
<keyword evidence="4" id="KW-0460">Magnesium</keyword>
<name>A0A4R7KPZ0_9CLOT</name>
<dbReference type="SUPFAM" id="SSF50249">
    <property type="entry name" value="Nucleic acid-binding proteins"/>
    <property type="match status" value="1"/>
</dbReference>
<dbReference type="GO" id="GO:0006364">
    <property type="term" value="P:rRNA processing"/>
    <property type="evidence" value="ECO:0007669"/>
    <property type="project" value="TreeGrafter"/>
</dbReference>
<reference evidence="7 8" key="1">
    <citation type="submission" date="2019-03" db="EMBL/GenBank/DDBJ databases">
        <title>Genomic Encyclopedia of Type Strains, Phase IV (KMG-IV): sequencing the most valuable type-strain genomes for metagenomic binning, comparative biology and taxonomic classification.</title>
        <authorList>
            <person name="Goeker M."/>
        </authorList>
    </citation>
    <scope>NUCLEOTIDE SEQUENCE [LARGE SCALE GENOMIC DNA]</scope>
    <source>
        <strain evidence="7 8">DSM 24455</strain>
    </source>
</reference>
<comment type="cofactor">
    <cofactor evidence="1">
        <name>Mg(2+)</name>
        <dbReference type="ChEBI" id="CHEBI:18420"/>
    </cofactor>
</comment>
<dbReference type="GO" id="GO:0003723">
    <property type="term" value="F:RNA binding"/>
    <property type="evidence" value="ECO:0007669"/>
    <property type="project" value="UniProtKB-KW"/>
</dbReference>